<evidence type="ECO:0000256" key="2">
    <source>
        <dbReference type="ARBA" id="ARBA00022840"/>
    </source>
</evidence>
<dbReference type="GO" id="GO:0004140">
    <property type="term" value="F:dephospho-CoA kinase activity"/>
    <property type="evidence" value="ECO:0007669"/>
    <property type="project" value="InterPro"/>
</dbReference>
<reference evidence="3" key="2">
    <citation type="submission" date="2014-07" db="EMBL/GenBank/DDBJ databases">
        <authorList>
            <person name="Hull J."/>
        </authorList>
    </citation>
    <scope>NUCLEOTIDE SEQUENCE</scope>
</reference>
<evidence type="ECO:0000313" key="3">
    <source>
        <dbReference type="EMBL" id="JAG41463.1"/>
    </source>
</evidence>
<dbReference type="Pfam" id="PF01121">
    <property type="entry name" value="CoaE"/>
    <property type="match status" value="1"/>
</dbReference>
<dbReference type="HAMAP" id="MF_00376">
    <property type="entry name" value="Dephospho_CoA_kinase"/>
    <property type="match status" value="1"/>
</dbReference>
<name>A0A0A9ZDP5_LYGHE</name>
<dbReference type="NCBIfam" id="TIGR00152">
    <property type="entry name" value="dephospho-CoA kinase"/>
    <property type="match status" value="1"/>
</dbReference>
<keyword evidence="3" id="KW-0808">Transferase</keyword>
<proteinExistence type="inferred from homology"/>
<keyword evidence="1" id="KW-0547">Nucleotide-binding</keyword>
<gene>
    <name evidence="3" type="primary">DCAKD</name>
    <name evidence="3" type="ORF">CM83_9685</name>
</gene>
<dbReference type="GO" id="GO:0015937">
    <property type="term" value="P:coenzyme A biosynthetic process"/>
    <property type="evidence" value="ECO:0007669"/>
    <property type="project" value="InterPro"/>
</dbReference>
<reference evidence="3" key="1">
    <citation type="journal article" date="2014" name="PLoS ONE">
        <title>Transcriptome-Based Identification of ABC Transporters in the Western Tarnished Plant Bug Lygus hesperus.</title>
        <authorList>
            <person name="Hull J.J."/>
            <person name="Chaney K."/>
            <person name="Geib S.M."/>
            <person name="Fabrick J.A."/>
            <person name="Brent C.S."/>
            <person name="Walsh D."/>
            <person name="Lavine L.C."/>
        </authorList>
    </citation>
    <scope>NUCLEOTIDE SEQUENCE</scope>
</reference>
<protein>
    <submittedName>
        <fullName evidence="3">Dephospho-CoA kinase domain-containing protein</fullName>
    </submittedName>
</protein>
<keyword evidence="3" id="KW-0418">Kinase</keyword>
<organism evidence="3">
    <name type="scientific">Lygus hesperus</name>
    <name type="common">Western plant bug</name>
    <dbReference type="NCBI Taxonomy" id="30085"/>
    <lineage>
        <taxon>Eukaryota</taxon>
        <taxon>Metazoa</taxon>
        <taxon>Ecdysozoa</taxon>
        <taxon>Arthropoda</taxon>
        <taxon>Hexapoda</taxon>
        <taxon>Insecta</taxon>
        <taxon>Pterygota</taxon>
        <taxon>Neoptera</taxon>
        <taxon>Paraneoptera</taxon>
        <taxon>Hemiptera</taxon>
        <taxon>Heteroptera</taxon>
        <taxon>Panheteroptera</taxon>
        <taxon>Cimicomorpha</taxon>
        <taxon>Miridae</taxon>
        <taxon>Mirini</taxon>
        <taxon>Lygus</taxon>
    </lineage>
</organism>
<dbReference type="CDD" id="cd02022">
    <property type="entry name" value="DPCK"/>
    <property type="match status" value="1"/>
</dbReference>
<dbReference type="PANTHER" id="PTHR10695">
    <property type="entry name" value="DEPHOSPHO-COA KINASE-RELATED"/>
    <property type="match status" value="1"/>
</dbReference>
<dbReference type="Gene3D" id="3.40.50.300">
    <property type="entry name" value="P-loop containing nucleotide triphosphate hydrolases"/>
    <property type="match status" value="1"/>
</dbReference>
<feature type="non-terminal residue" evidence="3">
    <location>
        <position position="1"/>
    </location>
</feature>
<accession>A0A0A9ZDP5</accession>
<dbReference type="InterPro" id="IPR027417">
    <property type="entry name" value="P-loop_NTPase"/>
</dbReference>
<dbReference type="EMBL" id="GBHO01002141">
    <property type="protein sequence ID" value="JAG41463.1"/>
    <property type="molecule type" value="Transcribed_RNA"/>
</dbReference>
<evidence type="ECO:0000256" key="1">
    <source>
        <dbReference type="ARBA" id="ARBA00022741"/>
    </source>
</evidence>
<dbReference type="PROSITE" id="PS51219">
    <property type="entry name" value="DPCK"/>
    <property type="match status" value="1"/>
</dbReference>
<keyword evidence="2" id="KW-0067">ATP-binding</keyword>
<dbReference type="GO" id="GO:0005524">
    <property type="term" value="F:ATP binding"/>
    <property type="evidence" value="ECO:0007669"/>
    <property type="project" value="UniProtKB-KW"/>
</dbReference>
<dbReference type="SUPFAM" id="SSF52540">
    <property type="entry name" value="P-loop containing nucleoside triphosphate hydrolases"/>
    <property type="match status" value="1"/>
</dbReference>
<dbReference type="InterPro" id="IPR001977">
    <property type="entry name" value="Depp_CoAkinase"/>
</dbReference>
<dbReference type="PANTHER" id="PTHR10695:SF46">
    <property type="entry name" value="BIFUNCTIONAL COENZYME A SYNTHASE-RELATED"/>
    <property type="match status" value="1"/>
</dbReference>
<dbReference type="AlphaFoldDB" id="A0A0A9ZDP5"/>
<sequence length="233" mass="25950">DTYSHTHAGWKIVGLTGGLASGKSTVSELLRRRKVGIIDFDKLARKVVEPNSQTLGQLVEQFGERILLSDGSLNRSALRELLFECPSNRRTIERIMHRRIIFEAVVETWRYFTTRLDADATAWWVSLIRTPRFVVWDVPLLFEISLHHVCWCTIVVYCSELQQLQRLLRRECVGLGTQTAGTSSAAHRAGCVVDSSAVGKIAASQDSFSQTPTQSYATESSVAVQGVSHQSSV</sequence>